<protein>
    <submittedName>
        <fullName evidence="2">COP23 domain-containing protein</fullName>
    </submittedName>
</protein>
<organism evidence="2 3">
    <name type="scientific">Lyngbya confervoides BDU141951</name>
    <dbReference type="NCBI Taxonomy" id="1574623"/>
    <lineage>
        <taxon>Bacteria</taxon>
        <taxon>Bacillati</taxon>
        <taxon>Cyanobacteriota</taxon>
        <taxon>Cyanophyceae</taxon>
        <taxon>Oscillatoriophycideae</taxon>
        <taxon>Oscillatoriales</taxon>
        <taxon>Microcoleaceae</taxon>
        <taxon>Lyngbya</taxon>
    </lineage>
</organism>
<sequence length="243" mass="26063">MLTSKAINTKPAVMAVATAIAGLSVPLTGLSREAQLLANPATAPGETMGASEGKTAVVQETLLDPKQLHFYCKEVQDPTSPGNKIVSTVVWVPERQGNVRLVGWKSEYFSSAGFDPAKRCEAVSPKFQQAYEQGRLLLTAGHLGGYPVVCGVKDKSESCNRENQLFTLKPHDRPMEVLLRLADILEGKSSDMLLQNSGGDRFIEIKKWLKKGPIVDRDAPRTVTGGTHFAPSNAPLPPNAGGG</sequence>
<dbReference type="Pfam" id="PF14218">
    <property type="entry name" value="COP23"/>
    <property type="match status" value="1"/>
</dbReference>
<reference evidence="2 3" key="1">
    <citation type="journal article" date="2015" name="Genome Announc.">
        <title>Draft Genome Sequence of Filamentous Marine Cyanobacterium Lyngbya confervoides Strain BDU141951.</title>
        <authorList>
            <person name="Chandrababunaidu M.M."/>
            <person name="Sen D."/>
            <person name="Tripathy S."/>
        </authorList>
    </citation>
    <scope>NUCLEOTIDE SEQUENCE [LARGE SCALE GENOMIC DNA]</scope>
    <source>
        <strain evidence="2 3">BDU141951</strain>
    </source>
</reference>
<keyword evidence="3" id="KW-1185">Reference proteome</keyword>
<gene>
    <name evidence="2" type="ORF">QQ91_0001695</name>
</gene>
<dbReference type="EMBL" id="JTHE03000010">
    <property type="protein sequence ID" value="MCM1981543.1"/>
    <property type="molecule type" value="Genomic_DNA"/>
</dbReference>
<evidence type="ECO:0000313" key="3">
    <source>
        <dbReference type="Proteomes" id="UP000031561"/>
    </source>
</evidence>
<dbReference type="InterPro" id="IPR025478">
    <property type="entry name" value="COP23"/>
</dbReference>
<comment type="caution">
    <text evidence="2">The sequence shown here is derived from an EMBL/GenBank/DDBJ whole genome shotgun (WGS) entry which is preliminary data.</text>
</comment>
<name>A0ABD4SYV1_9CYAN</name>
<feature type="region of interest" description="Disordered" evidence="1">
    <location>
        <begin position="223"/>
        <end position="243"/>
    </location>
</feature>
<feature type="compositionally biased region" description="Pro residues" evidence="1">
    <location>
        <begin position="234"/>
        <end position="243"/>
    </location>
</feature>
<evidence type="ECO:0000256" key="1">
    <source>
        <dbReference type="SAM" id="MobiDB-lite"/>
    </source>
</evidence>
<evidence type="ECO:0000313" key="2">
    <source>
        <dbReference type="EMBL" id="MCM1981543.1"/>
    </source>
</evidence>
<dbReference type="RefSeq" id="WP_166283814.1">
    <property type="nucleotide sequence ID" value="NZ_JTHE03000010.1"/>
</dbReference>
<proteinExistence type="predicted"/>
<dbReference type="Proteomes" id="UP000031561">
    <property type="component" value="Unassembled WGS sequence"/>
</dbReference>
<accession>A0ABD4SYV1</accession>
<dbReference type="AlphaFoldDB" id="A0ABD4SYV1"/>